<evidence type="ECO:0000256" key="1">
    <source>
        <dbReference type="SAM" id="MobiDB-lite"/>
    </source>
</evidence>
<feature type="transmembrane region" description="Helical" evidence="2">
    <location>
        <begin position="101"/>
        <end position="122"/>
    </location>
</feature>
<proteinExistence type="predicted"/>
<reference evidence="3" key="1">
    <citation type="journal article" date="2022" name="G3 (Bethesda)">
        <title>High quality genome of the basidiomycete yeast Dioszegia hungarica PDD-24b-2 isolated from cloud water.</title>
        <authorList>
            <person name="Jarrige D."/>
            <person name="Haridas S."/>
            <person name="Bleykasten-Grosshans C."/>
            <person name="Joly M."/>
            <person name="Nadalig T."/>
            <person name="Sancelme M."/>
            <person name="Vuilleumier S."/>
            <person name="Grigoriev I.V."/>
            <person name="Amato P."/>
            <person name="Bringel F."/>
        </authorList>
    </citation>
    <scope>NUCLEOTIDE SEQUENCE</scope>
    <source>
        <strain evidence="3">PDD-24b-2</strain>
    </source>
</reference>
<feature type="compositionally biased region" description="Gly residues" evidence="1">
    <location>
        <begin position="242"/>
        <end position="252"/>
    </location>
</feature>
<keyword evidence="2" id="KW-0812">Transmembrane</keyword>
<keyword evidence="2" id="KW-1133">Transmembrane helix</keyword>
<keyword evidence="2" id="KW-0472">Membrane</keyword>
<sequence length="252" mass="27538">MSTTHNDIDIKMSPPSAASTLTDLKQYAGDDETLDIKPTQLDRIKIEQQVQQRLDDTVQRIKDTSEQLQTIAQPYAQKTRDFAEERPVFFVSPGTCAVADLLTFIVVFSALSAIPLVCFGTFLVSSAVFIIGTAAICICLSLLVTVFIASSVLLPVLLFTLITSTLITSFLLFLFLAHRLYLHLTVAAKHDPSVEHFSAGMKSWADETKARVDLTSLGLKGRVSWADMGDSGQWKKEDEGLQLGGIGQEPAA</sequence>
<dbReference type="GeneID" id="77729923"/>
<dbReference type="AlphaFoldDB" id="A0AA38HEZ9"/>
<dbReference type="Proteomes" id="UP001164286">
    <property type="component" value="Unassembled WGS sequence"/>
</dbReference>
<keyword evidence="4" id="KW-1185">Reference proteome</keyword>
<feature type="region of interest" description="Disordered" evidence="1">
    <location>
        <begin position="229"/>
        <end position="252"/>
    </location>
</feature>
<name>A0AA38HEZ9_9TREE</name>
<dbReference type="RefSeq" id="XP_052949147.1">
    <property type="nucleotide sequence ID" value="XM_053090718.1"/>
</dbReference>
<feature type="transmembrane region" description="Helical" evidence="2">
    <location>
        <begin position="129"/>
        <end position="150"/>
    </location>
</feature>
<comment type="caution">
    <text evidence="3">The sequence shown here is derived from an EMBL/GenBank/DDBJ whole genome shotgun (WGS) entry which is preliminary data.</text>
</comment>
<evidence type="ECO:0000313" key="3">
    <source>
        <dbReference type="EMBL" id="KAI9639370.1"/>
    </source>
</evidence>
<gene>
    <name evidence="3" type="ORF">MKK02DRAFT_39670</name>
</gene>
<dbReference type="EMBL" id="JAKWFO010000001">
    <property type="protein sequence ID" value="KAI9639370.1"/>
    <property type="molecule type" value="Genomic_DNA"/>
</dbReference>
<organism evidence="3 4">
    <name type="scientific">Dioszegia hungarica</name>
    <dbReference type="NCBI Taxonomy" id="4972"/>
    <lineage>
        <taxon>Eukaryota</taxon>
        <taxon>Fungi</taxon>
        <taxon>Dikarya</taxon>
        <taxon>Basidiomycota</taxon>
        <taxon>Agaricomycotina</taxon>
        <taxon>Tremellomycetes</taxon>
        <taxon>Tremellales</taxon>
        <taxon>Bulleribasidiaceae</taxon>
        <taxon>Dioszegia</taxon>
    </lineage>
</organism>
<accession>A0AA38HEZ9</accession>
<evidence type="ECO:0000256" key="2">
    <source>
        <dbReference type="SAM" id="Phobius"/>
    </source>
</evidence>
<protein>
    <submittedName>
        <fullName evidence="3">Uncharacterized protein</fullName>
    </submittedName>
</protein>
<feature type="transmembrane region" description="Helical" evidence="2">
    <location>
        <begin position="156"/>
        <end position="177"/>
    </location>
</feature>
<evidence type="ECO:0000313" key="4">
    <source>
        <dbReference type="Proteomes" id="UP001164286"/>
    </source>
</evidence>